<accession>A0ABR3VCC6</accession>
<feature type="compositionally biased region" description="Basic residues" evidence="1">
    <location>
        <begin position="142"/>
        <end position="151"/>
    </location>
</feature>
<feature type="compositionally biased region" description="Low complexity" evidence="1">
    <location>
        <begin position="152"/>
        <end position="167"/>
    </location>
</feature>
<feature type="compositionally biased region" description="Basic and acidic residues" evidence="1">
    <location>
        <begin position="186"/>
        <end position="195"/>
    </location>
</feature>
<dbReference type="Proteomes" id="UP001583172">
    <property type="component" value="Unassembled WGS sequence"/>
</dbReference>
<dbReference type="EMBL" id="JAZGSY010000191">
    <property type="protein sequence ID" value="KAL1838833.1"/>
    <property type="molecule type" value="Genomic_DNA"/>
</dbReference>
<evidence type="ECO:0000256" key="1">
    <source>
        <dbReference type="SAM" id="MobiDB-lite"/>
    </source>
</evidence>
<reference evidence="2 3" key="1">
    <citation type="journal article" date="2024" name="Commun. Biol.">
        <title>Comparative genomic analysis of thermophilic fungi reveals convergent evolutionary adaptations and gene losses.</title>
        <authorList>
            <person name="Steindorff A.S."/>
            <person name="Aguilar-Pontes M.V."/>
            <person name="Robinson A.J."/>
            <person name="Andreopoulos B."/>
            <person name="LaButti K."/>
            <person name="Kuo A."/>
            <person name="Mondo S."/>
            <person name="Riley R."/>
            <person name="Otillar R."/>
            <person name="Haridas S."/>
            <person name="Lipzen A."/>
            <person name="Grimwood J."/>
            <person name="Schmutz J."/>
            <person name="Clum A."/>
            <person name="Reid I.D."/>
            <person name="Moisan M.C."/>
            <person name="Butler G."/>
            <person name="Nguyen T.T.M."/>
            <person name="Dewar K."/>
            <person name="Conant G."/>
            <person name="Drula E."/>
            <person name="Henrissat B."/>
            <person name="Hansel C."/>
            <person name="Singer S."/>
            <person name="Hutchinson M.I."/>
            <person name="de Vries R.P."/>
            <person name="Natvig D.O."/>
            <person name="Powell A.J."/>
            <person name="Tsang A."/>
            <person name="Grigoriev I.V."/>
        </authorList>
    </citation>
    <scope>NUCLEOTIDE SEQUENCE [LARGE SCALE GENOMIC DNA]</scope>
    <source>
        <strain evidence="2 3">CBS 620.91</strain>
    </source>
</reference>
<comment type="caution">
    <text evidence="2">The sequence shown here is derived from an EMBL/GenBank/DDBJ whole genome shotgun (WGS) entry which is preliminary data.</text>
</comment>
<evidence type="ECO:0000313" key="2">
    <source>
        <dbReference type="EMBL" id="KAL1838833.1"/>
    </source>
</evidence>
<proteinExistence type="predicted"/>
<gene>
    <name evidence="2" type="ORF">VTJ49DRAFT_2190</name>
</gene>
<protein>
    <submittedName>
        <fullName evidence="2">Uncharacterized protein</fullName>
    </submittedName>
</protein>
<feature type="region of interest" description="Disordered" evidence="1">
    <location>
        <begin position="87"/>
        <end position="215"/>
    </location>
</feature>
<sequence>MPPRKNPKQGTPEKPSDAKAYVDAIFTPREQVVLIHCLLTIKGFGQDLATSIDLQKVAERLELQNHRSVSNAWCAIKKKFAEHEAKVRAESGETGEPATATTNNGENKAEKQEVDDNPSPTKRPRTMRKASTATNGDPATPKKPRAPRGKKAAAAQASVPTTPATPAGGDQVNDQATETSADDADDVKKEIKQEPDVQTEGEAGEVTNGADAGDV</sequence>
<name>A0ABR3VCC6_HUMIN</name>
<keyword evidence="3" id="KW-1185">Reference proteome</keyword>
<organism evidence="2 3">
    <name type="scientific">Humicola insolens</name>
    <name type="common">Soft-rot fungus</name>
    <dbReference type="NCBI Taxonomy" id="85995"/>
    <lineage>
        <taxon>Eukaryota</taxon>
        <taxon>Fungi</taxon>
        <taxon>Dikarya</taxon>
        <taxon>Ascomycota</taxon>
        <taxon>Pezizomycotina</taxon>
        <taxon>Sordariomycetes</taxon>
        <taxon>Sordariomycetidae</taxon>
        <taxon>Sordariales</taxon>
        <taxon>Chaetomiaceae</taxon>
        <taxon>Mycothermus</taxon>
    </lineage>
</organism>
<evidence type="ECO:0000313" key="3">
    <source>
        <dbReference type="Proteomes" id="UP001583172"/>
    </source>
</evidence>